<evidence type="ECO:0000313" key="2">
    <source>
        <dbReference type="Proteomes" id="UP000737391"/>
    </source>
</evidence>
<evidence type="ECO:0000313" key="1">
    <source>
        <dbReference type="EMBL" id="KAF4473353.1"/>
    </source>
</evidence>
<sequence>MNCLMGDPDEDKIEALLDPVAQSPQNLWNCMTLSTVAMKTVNEGSEKDMDDMFHFGSLSDFDKLFAFRKVRECLWQSCSDSKHGKCTEDLFAYQCSPIQQLSIGDFGTVLPQRYCSVADPGFDFDLVG</sequence>
<name>A0A9P5B2A8_9HYPO</name>
<keyword evidence="2" id="KW-1185">Reference proteome</keyword>
<protein>
    <submittedName>
        <fullName evidence="1">Uncharacterized protein</fullName>
    </submittedName>
</protein>
<dbReference type="AlphaFoldDB" id="A0A9P5B2A8"/>
<dbReference type="Proteomes" id="UP000737391">
    <property type="component" value="Unassembled WGS sequence"/>
</dbReference>
<organism evidence="1 2">
    <name type="scientific">Fusarium agapanthi</name>
    <dbReference type="NCBI Taxonomy" id="1803897"/>
    <lineage>
        <taxon>Eukaryota</taxon>
        <taxon>Fungi</taxon>
        <taxon>Dikarya</taxon>
        <taxon>Ascomycota</taxon>
        <taxon>Pezizomycotina</taxon>
        <taxon>Sordariomycetes</taxon>
        <taxon>Hypocreomycetidae</taxon>
        <taxon>Hypocreales</taxon>
        <taxon>Nectriaceae</taxon>
        <taxon>Fusarium</taxon>
        <taxon>Fusarium fujikuroi species complex</taxon>
    </lineage>
</organism>
<comment type="caution">
    <text evidence="1">The sequence shown here is derived from an EMBL/GenBank/DDBJ whole genome shotgun (WGS) entry which is preliminary data.</text>
</comment>
<accession>A0A9P5B2A8</accession>
<dbReference type="EMBL" id="LUFC02001696">
    <property type="protein sequence ID" value="KAF4473353.1"/>
    <property type="molecule type" value="Genomic_DNA"/>
</dbReference>
<proteinExistence type="predicted"/>
<gene>
    <name evidence="1" type="ORF">FAGAP_13208</name>
</gene>
<dbReference type="OrthoDB" id="4582561at2759"/>
<reference evidence="1" key="1">
    <citation type="submission" date="2020-01" db="EMBL/GenBank/DDBJ databases">
        <title>Identification and distribution of gene clusters putatively required for synthesis of sphingolipid metabolism inhibitors in phylogenetically diverse species of the filamentous fungus Fusarium.</title>
        <authorList>
            <person name="Kim H.-S."/>
            <person name="Busman M."/>
            <person name="Brown D.W."/>
            <person name="Divon H."/>
            <person name="Uhlig S."/>
            <person name="Proctor R.H."/>
        </authorList>
    </citation>
    <scope>NUCLEOTIDE SEQUENCE</scope>
    <source>
        <strain evidence="1">NRRL 31653</strain>
    </source>
</reference>